<dbReference type="AlphaFoldDB" id="A0A977PJX5"/>
<organism evidence="1 2">
    <name type="scientific">Ignicoccus pacificus DSM 13166</name>
    <dbReference type="NCBI Taxonomy" id="940294"/>
    <lineage>
        <taxon>Archaea</taxon>
        <taxon>Thermoproteota</taxon>
        <taxon>Thermoprotei</taxon>
        <taxon>Desulfurococcales</taxon>
        <taxon>Desulfurococcaceae</taxon>
        <taxon>Ignicoccus</taxon>
    </lineage>
</organism>
<evidence type="ECO:0000313" key="1">
    <source>
        <dbReference type="EMBL" id="UXD22216.1"/>
    </source>
</evidence>
<name>A0A977PJX5_9CREN</name>
<proteinExistence type="predicted"/>
<dbReference type="Proteomes" id="UP001063698">
    <property type="component" value="Chromosome"/>
</dbReference>
<dbReference type="InterPro" id="IPR017006">
    <property type="entry name" value="UCP032756"/>
</dbReference>
<keyword evidence="2" id="KW-1185">Reference proteome</keyword>
<evidence type="ECO:0000313" key="2">
    <source>
        <dbReference type="Proteomes" id="UP001063698"/>
    </source>
</evidence>
<dbReference type="EMBL" id="CP006868">
    <property type="protein sequence ID" value="UXD22216.1"/>
    <property type="molecule type" value="Genomic_DNA"/>
</dbReference>
<dbReference type="Pfam" id="PF10051">
    <property type="entry name" value="DUF2286"/>
    <property type="match status" value="1"/>
</dbReference>
<reference evidence="1" key="1">
    <citation type="submission" date="2013-11" db="EMBL/GenBank/DDBJ databases">
        <title>Comparative genomics of Ignicoccus.</title>
        <authorList>
            <person name="Podar M."/>
        </authorList>
    </citation>
    <scope>NUCLEOTIDE SEQUENCE</scope>
    <source>
        <strain evidence="1">DSM 13166</strain>
    </source>
</reference>
<accession>A0A977PJX5</accession>
<gene>
    <name evidence="1" type="ORF">IPA_02660</name>
</gene>
<dbReference type="KEGG" id="ipc:IPA_02660"/>
<sequence length="141" mass="16823">MRLIMIRYDPEEGAQRFVIDNELEKVVREKAAHVIKEEWNPESGEFSVMMDYFEYEYPLPLKKEQYELFKNFNMRKEGKVVVVRVPYFVIMFPKYPYEGAPVVVYLITPFFEDRVDELMEFAKQVSSGINEMPEESEGQLE</sequence>
<protein>
    <submittedName>
        <fullName evidence="1">Uncharacterized protein</fullName>
    </submittedName>
</protein>